<feature type="compositionally biased region" description="Basic and acidic residues" evidence="3">
    <location>
        <begin position="502"/>
        <end position="511"/>
    </location>
</feature>
<feature type="compositionally biased region" description="Low complexity" evidence="3">
    <location>
        <begin position="336"/>
        <end position="355"/>
    </location>
</feature>
<feature type="compositionally biased region" description="Polar residues" evidence="3">
    <location>
        <begin position="308"/>
        <end position="321"/>
    </location>
</feature>
<feature type="region of interest" description="Disordered" evidence="3">
    <location>
        <begin position="16"/>
        <end position="51"/>
    </location>
</feature>
<accession>A0AAX4JWW6</accession>
<dbReference type="GeneID" id="91094982"/>
<dbReference type="Proteomes" id="UP001355207">
    <property type="component" value="Chromosome 5"/>
</dbReference>
<feature type="compositionally biased region" description="Basic and acidic residues" evidence="3">
    <location>
        <begin position="471"/>
        <end position="495"/>
    </location>
</feature>
<evidence type="ECO:0008006" key="6">
    <source>
        <dbReference type="Google" id="ProtNLM"/>
    </source>
</evidence>
<keyword evidence="5" id="KW-1185">Reference proteome</keyword>
<feature type="compositionally biased region" description="Polar residues" evidence="3">
    <location>
        <begin position="113"/>
        <end position="136"/>
    </location>
</feature>
<dbReference type="Pfam" id="PF08243">
    <property type="entry name" value="SPT2"/>
    <property type="match status" value="1"/>
</dbReference>
<sequence>MSEYQARKARMLELQREKEEELKRELSAKAAKEKQLAKEAEDLRKRQEAAAKEARRLELMKANEALNKKINGEQGKKEMEYDPFAEDARPAPAAIKPTAKPTTKLANSKAGPSRTNTSSKQSVPGPSASSKSNGNHPRNHAKQKAQSNSPPPLGRKERAAKAFAQSAKKNTNDSLFSIRSLVESRDSGAGSAPLSRSNSAGQLGSIGSYNGGGYNGYKGNSNNSISIHGIGMSNGLKRDPNQPKLIQGVKQKSGTRQMLANQAKMDGLRTLCPDRATRDRRSIEEIQRDIKAKRGLGQNGSGDISPVPTLSSQTQQRTGNGKSPPKREGRDRSPIRGKPSSSSSIIPKWSSSISRNPVASSSLSKIRQEDRQRPIKRRPSSSTSGDSSDSDSDSDNGRRPIKKKSYSDPYGRGKSPPIRLNENSSHMDIRAEIQNLFRRPGAAPPRRRYEDEFSDSGSEDMEAGLSDVEEEERRTARIARREDELAEKQEREHKLAKLKKKKELEKLKAKR</sequence>
<comment type="similarity">
    <text evidence="1">Belongs to the SPT2 family.</text>
</comment>
<keyword evidence="2" id="KW-0175">Coiled coil</keyword>
<protein>
    <recommendedName>
        <fullName evidence="6">Protein SPT2</fullName>
    </recommendedName>
</protein>
<evidence type="ECO:0000313" key="5">
    <source>
        <dbReference type="Proteomes" id="UP001355207"/>
    </source>
</evidence>
<feature type="region of interest" description="Disordered" evidence="3">
    <location>
        <begin position="183"/>
        <end position="202"/>
    </location>
</feature>
<dbReference type="AlphaFoldDB" id="A0AAX4JWW6"/>
<feature type="compositionally biased region" description="Basic and acidic residues" evidence="3">
    <location>
        <begin position="325"/>
        <end position="334"/>
    </location>
</feature>
<dbReference type="InterPro" id="IPR013256">
    <property type="entry name" value="Chromatin_SPT2"/>
</dbReference>
<feature type="compositionally biased region" description="Polar residues" evidence="3">
    <location>
        <begin position="167"/>
        <end position="176"/>
    </location>
</feature>
<proteinExistence type="inferred from homology"/>
<feature type="compositionally biased region" description="Basic and acidic residues" evidence="3">
    <location>
        <begin position="63"/>
        <end position="80"/>
    </location>
</feature>
<organism evidence="4 5">
    <name type="scientific">Kwoniella dendrophila CBS 6074</name>
    <dbReference type="NCBI Taxonomy" id="1295534"/>
    <lineage>
        <taxon>Eukaryota</taxon>
        <taxon>Fungi</taxon>
        <taxon>Dikarya</taxon>
        <taxon>Basidiomycota</taxon>
        <taxon>Agaricomycotina</taxon>
        <taxon>Tremellomycetes</taxon>
        <taxon>Tremellales</taxon>
        <taxon>Cryptococcaceae</taxon>
        <taxon>Kwoniella</taxon>
    </lineage>
</organism>
<reference evidence="4 5" key="1">
    <citation type="submission" date="2024-01" db="EMBL/GenBank/DDBJ databases">
        <title>Comparative genomics of Cryptococcus and Kwoniella reveals pathogenesis evolution and contrasting modes of karyotype evolution via chromosome fusion or intercentromeric recombination.</title>
        <authorList>
            <person name="Coelho M.A."/>
            <person name="David-Palma M."/>
            <person name="Shea T."/>
            <person name="Bowers K."/>
            <person name="McGinley-Smith S."/>
            <person name="Mohammad A.W."/>
            <person name="Gnirke A."/>
            <person name="Yurkov A.M."/>
            <person name="Nowrousian M."/>
            <person name="Sun S."/>
            <person name="Cuomo C.A."/>
            <person name="Heitman J."/>
        </authorList>
    </citation>
    <scope>NUCLEOTIDE SEQUENCE [LARGE SCALE GENOMIC DNA]</scope>
    <source>
        <strain evidence="4 5">CBS 6074</strain>
    </source>
</reference>
<gene>
    <name evidence="4" type="ORF">L201_004312</name>
</gene>
<feature type="region of interest" description="Disordered" evidence="3">
    <location>
        <begin position="289"/>
        <end position="511"/>
    </location>
</feature>
<evidence type="ECO:0000256" key="1">
    <source>
        <dbReference type="ARBA" id="ARBA00006461"/>
    </source>
</evidence>
<dbReference type="SMART" id="SM00784">
    <property type="entry name" value="SPT2"/>
    <property type="match status" value="1"/>
</dbReference>
<feature type="region of interest" description="Disordered" evidence="3">
    <location>
        <begin position="63"/>
        <end position="176"/>
    </location>
</feature>
<evidence type="ECO:0000256" key="3">
    <source>
        <dbReference type="SAM" id="MobiDB-lite"/>
    </source>
</evidence>
<evidence type="ECO:0000256" key="2">
    <source>
        <dbReference type="ARBA" id="ARBA00023054"/>
    </source>
</evidence>
<feature type="compositionally biased region" description="Low complexity" evidence="3">
    <location>
        <begin position="90"/>
        <end position="104"/>
    </location>
</feature>
<dbReference type="RefSeq" id="XP_066076152.1">
    <property type="nucleotide sequence ID" value="XM_066220055.1"/>
</dbReference>
<feature type="compositionally biased region" description="Acidic residues" evidence="3">
    <location>
        <begin position="452"/>
        <end position="470"/>
    </location>
</feature>
<evidence type="ECO:0000313" key="4">
    <source>
        <dbReference type="EMBL" id="WWC89389.1"/>
    </source>
</evidence>
<feature type="region of interest" description="Disordered" evidence="3">
    <location>
        <begin position="264"/>
        <end position="283"/>
    </location>
</feature>
<name>A0AAX4JWW6_9TREE</name>
<dbReference type="EMBL" id="CP144102">
    <property type="protein sequence ID" value="WWC89389.1"/>
    <property type="molecule type" value="Genomic_DNA"/>
</dbReference>